<dbReference type="RefSeq" id="WP_136735856.1">
    <property type="nucleotide sequence ID" value="NZ_SWDB01000021.1"/>
</dbReference>
<feature type="chain" id="PRO_5020459633" evidence="1">
    <location>
        <begin position="19"/>
        <end position="122"/>
    </location>
</feature>
<dbReference type="Proteomes" id="UP000307999">
    <property type="component" value="Unassembled WGS sequence"/>
</dbReference>
<keyword evidence="1" id="KW-0732">Signal</keyword>
<feature type="signal peptide" evidence="1">
    <location>
        <begin position="1"/>
        <end position="18"/>
    </location>
</feature>
<dbReference type="OrthoDB" id="6080579at2"/>
<evidence type="ECO:0000256" key="1">
    <source>
        <dbReference type="SAM" id="SignalP"/>
    </source>
</evidence>
<organism evidence="2 3">
    <name type="scientific">Thalassotalea mangrovi</name>
    <dbReference type="NCBI Taxonomy" id="2572245"/>
    <lineage>
        <taxon>Bacteria</taxon>
        <taxon>Pseudomonadati</taxon>
        <taxon>Pseudomonadota</taxon>
        <taxon>Gammaproteobacteria</taxon>
        <taxon>Alteromonadales</taxon>
        <taxon>Colwelliaceae</taxon>
        <taxon>Thalassotalea</taxon>
    </lineage>
</organism>
<accession>A0A4U1B4X5</accession>
<dbReference type="AlphaFoldDB" id="A0A4U1B4X5"/>
<protein>
    <submittedName>
        <fullName evidence="2">Molecular chaperone DnaJ</fullName>
    </submittedName>
</protein>
<keyword evidence="3" id="KW-1185">Reference proteome</keyword>
<gene>
    <name evidence="2" type="ORF">E8M12_09235</name>
</gene>
<proteinExistence type="predicted"/>
<name>A0A4U1B4X5_9GAMM</name>
<evidence type="ECO:0000313" key="2">
    <source>
        <dbReference type="EMBL" id="TKB45369.1"/>
    </source>
</evidence>
<comment type="caution">
    <text evidence="2">The sequence shown here is derived from an EMBL/GenBank/DDBJ whole genome shotgun (WGS) entry which is preliminary data.</text>
</comment>
<evidence type="ECO:0000313" key="3">
    <source>
        <dbReference type="Proteomes" id="UP000307999"/>
    </source>
</evidence>
<reference evidence="2 3" key="1">
    <citation type="submission" date="2019-04" db="EMBL/GenBank/DDBJ databases">
        <title>Thalassotalea guangxiensis sp. nov., isolated from sediment of the coastal wetland.</title>
        <authorList>
            <person name="Zheng S."/>
            <person name="Zhang D."/>
        </authorList>
    </citation>
    <scope>NUCLEOTIDE SEQUENCE [LARGE SCALE GENOMIC DNA]</scope>
    <source>
        <strain evidence="2 3">ZS-4</strain>
    </source>
</reference>
<dbReference type="EMBL" id="SWDB01000021">
    <property type="protein sequence ID" value="TKB45369.1"/>
    <property type="molecule type" value="Genomic_DNA"/>
</dbReference>
<sequence length="122" mass="13717">MRIKSFLLLLIIATSSHAKEESAIGYGTVDAALTALKEKPDTKLSVQGGWTIIEDKEDGNFVLWSFTPESHEAHPAAVKRTILEKDKHIYVRMSALCQAEKEPCDKLMEQFEQLNKQIMAGR</sequence>